<gene>
    <name evidence="1" type="ORF">SAMN05444351_3083</name>
</gene>
<accession>A0A1M5M924</accession>
<proteinExistence type="predicted"/>
<dbReference type="STRING" id="1070870.SAMN05444351_3083"/>
<dbReference type="EMBL" id="FQVX01000003">
    <property type="protein sequence ID" value="SHG73787.1"/>
    <property type="molecule type" value="Genomic_DNA"/>
</dbReference>
<dbReference type="AlphaFoldDB" id="A0A1M5M924"/>
<protein>
    <submittedName>
        <fullName evidence="1">PD-(D/E)XK nuclease superfamily protein</fullName>
    </submittedName>
</protein>
<evidence type="ECO:0000313" key="2">
    <source>
        <dbReference type="Proteomes" id="UP000184471"/>
    </source>
</evidence>
<keyword evidence="2" id="KW-1185">Reference proteome</keyword>
<reference evidence="1 2" key="1">
    <citation type="submission" date="2016-11" db="EMBL/GenBank/DDBJ databases">
        <authorList>
            <person name="Jaros S."/>
            <person name="Januszkiewicz K."/>
            <person name="Wedrychowicz H."/>
        </authorList>
    </citation>
    <scope>NUCLEOTIDE SEQUENCE [LARGE SCALE GENOMIC DNA]</scope>
    <source>
        <strain evidence="1 2">DSM 45408</strain>
    </source>
</reference>
<evidence type="ECO:0000313" key="1">
    <source>
        <dbReference type="EMBL" id="SHG73787.1"/>
    </source>
</evidence>
<sequence>MNGWEHELASMLTEWYAAVGGASDPERVTIARWSALLEAMVSEMAGLRSTGRWLGGPRTLLEALGRQHSELDLTAALAWLLEPEGHHRLGDLVLEGLVTHLQLPATALHPVRIVREETRNDTRADMIVRLPGATLLLEAKVWADEQRDQCARLADEWSEEDPTLVFLTRDGRLPRSAGENQGQWVPLRWSHVVGFVEGAILRLPPGREPAPGVLDLLETLNEFHGG</sequence>
<name>A0A1M5M924_9ACTN</name>
<organism evidence="1 2">
    <name type="scientific">Geodermatophilus nigrescens</name>
    <dbReference type="NCBI Taxonomy" id="1070870"/>
    <lineage>
        <taxon>Bacteria</taxon>
        <taxon>Bacillati</taxon>
        <taxon>Actinomycetota</taxon>
        <taxon>Actinomycetes</taxon>
        <taxon>Geodermatophilales</taxon>
        <taxon>Geodermatophilaceae</taxon>
        <taxon>Geodermatophilus</taxon>
    </lineage>
</organism>
<dbReference type="Proteomes" id="UP000184471">
    <property type="component" value="Unassembled WGS sequence"/>
</dbReference>